<accession>A0A232F7P2</accession>
<gene>
    <name evidence="1" type="ORF">TSAR_008693</name>
</gene>
<name>A0A232F7P2_9HYME</name>
<comment type="caution">
    <text evidence="1">The sequence shown here is derived from an EMBL/GenBank/DDBJ whole genome shotgun (WGS) entry which is preliminary data.</text>
</comment>
<proteinExistence type="predicted"/>
<evidence type="ECO:0000313" key="1">
    <source>
        <dbReference type="EMBL" id="OXU26876.1"/>
    </source>
</evidence>
<keyword evidence="2" id="KW-1185">Reference proteome</keyword>
<reference evidence="1 2" key="1">
    <citation type="journal article" date="2017" name="Curr. Biol.">
        <title>The Evolution of Venom by Co-option of Single-Copy Genes.</title>
        <authorList>
            <person name="Martinson E.O."/>
            <person name="Mrinalini"/>
            <person name="Kelkar Y.D."/>
            <person name="Chang C.H."/>
            <person name="Werren J.H."/>
        </authorList>
    </citation>
    <scope>NUCLEOTIDE SEQUENCE [LARGE SCALE GENOMIC DNA]</scope>
    <source>
        <strain evidence="1 2">Alberta</strain>
        <tissue evidence="1">Whole body</tissue>
    </source>
</reference>
<dbReference type="Proteomes" id="UP000215335">
    <property type="component" value="Unassembled WGS sequence"/>
</dbReference>
<evidence type="ECO:0000313" key="2">
    <source>
        <dbReference type="Proteomes" id="UP000215335"/>
    </source>
</evidence>
<protein>
    <submittedName>
        <fullName evidence="1">Uncharacterized protein</fullName>
    </submittedName>
</protein>
<dbReference type="EMBL" id="NNAY01000706">
    <property type="protein sequence ID" value="OXU26876.1"/>
    <property type="molecule type" value="Genomic_DNA"/>
</dbReference>
<dbReference type="AlphaFoldDB" id="A0A232F7P2"/>
<sequence>MHENKGRVSNATSKFASAGNFALLVVNGAEASLQQRSSSEFKLQHVQNSIFVKFKIQLKAEQNQDVYFRLENQE</sequence>
<organism evidence="1 2">
    <name type="scientific">Trichomalopsis sarcophagae</name>
    <dbReference type="NCBI Taxonomy" id="543379"/>
    <lineage>
        <taxon>Eukaryota</taxon>
        <taxon>Metazoa</taxon>
        <taxon>Ecdysozoa</taxon>
        <taxon>Arthropoda</taxon>
        <taxon>Hexapoda</taxon>
        <taxon>Insecta</taxon>
        <taxon>Pterygota</taxon>
        <taxon>Neoptera</taxon>
        <taxon>Endopterygota</taxon>
        <taxon>Hymenoptera</taxon>
        <taxon>Apocrita</taxon>
        <taxon>Proctotrupomorpha</taxon>
        <taxon>Chalcidoidea</taxon>
        <taxon>Pteromalidae</taxon>
        <taxon>Pteromalinae</taxon>
        <taxon>Trichomalopsis</taxon>
    </lineage>
</organism>